<organism evidence="7 8">
    <name type="scientific">Coprinopsis cinerea (strain Okayama-7 / 130 / ATCC MYA-4618 / FGSC 9003)</name>
    <name type="common">Inky cap fungus</name>
    <name type="synonym">Hormographiella aspergillata</name>
    <dbReference type="NCBI Taxonomy" id="240176"/>
    <lineage>
        <taxon>Eukaryota</taxon>
        <taxon>Fungi</taxon>
        <taxon>Dikarya</taxon>
        <taxon>Basidiomycota</taxon>
        <taxon>Agaricomycotina</taxon>
        <taxon>Agaricomycetes</taxon>
        <taxon>Agaricomycetidae</taxon>
        <taxon>Agaricales</taxon>
        <taxon>Agaricineae</taxon>
        <taxon>Psathyrellaceae</taxon>
        <taxon>Coprinopsis</taxon>
    </lineage>
</organism>
<dbReference type="GeneID" id="9379140"/>
<dbReference type="AlphaFoldDB" id="D6RNF9"/>
<evidence type="ECO:0000256" key="5">
    <source>
        <dbReference type="ARBA" id="ARBA00023004"/>
    </source>
</evidence>
<dbReference type="EMBL" id="AACS02000006">
    <property type="protein sequence ID" value="EFI27593.1"/>
    <property type="molecule type" value="Genomic_DNA"/>
</dbReference>
<keyword evidence="2" id="KW-0479">Metal-binding</keyword>
<dbReference type="OrthoDB" id="3200752at2759"/>
<dbReference type="GO" id="GO:0051213">
    <property type="term" value="F:dioxygenase activity"/>
    <property type="evidence" value="ECO:0007669"/>
    <property type="project" value="UniProtKB-KW"/>
</dbReference>
<evidence type="ECO:0000313" key="8">
    <source>
        <dbReference type="Proteomes" id="UP000001861"/>
    </source>
</evidence>
<keyword evidence="3" id="KW-0223">Dioxygenase</keyword>
<name>D6RNF9_COPC7</name>
<keyword evidence="5" id="KW-0408">Iron</keyword>
<keyword evidence="8" id="KW-1185">Reference proteome</keyword>
<dbReference type="InterPro" id="IPR024779">
    <property type="entry name" value="2OGFeDO_JBP1/TET_oxygenase_dom"/>
</dbReference>
<proteinExistence type="predicted"/>
<evidence type="ECO:0000256" key="1">
    <source>
        <dbReference type="ARBA" id="ARBA00001954"/>
    </source>
</evidence>
<dbReference type="Pfam" id="PF12851">
    <property type="entry name" value="Tet_JBP"/>
    <property type="match status" value="1"/>
</dbReference>
<dbReference type="RefSeq" id="XP_002911087.1">
    <property type="nucleotide sequence ID" value="XM_002911041.1"/>
</dbReference>
<dbReference type="KEGG" id="cci:CC1G_15629"/>
<gene>
    <name evidence="7" type="ORF">CC1G_15629</name>
</gene>
<evidence type="ECO:0000256" key="3">
    <source>
        <dbReference type="ARBA" id="ARBA00022964"/>
    </source>
</evidence>
<dbReference type="Proteomes" id="UP000001861">
    <property type="component" value="Unassembled WGS sequence"/>
</dbReference>
<comment type="cofactor">
    <cofactor evidence="1">
        <name>Fe(2+)</name>
        <dbReference type="ChEBI" id="CHEBI:29033"/>
    </cofactor>
</comment>
<evidence type="ECO:0000259" key="6">
    <source>
        <dbReference type="Pfam" id="PF12851"/>
    </source>
</evidence>
<dbReference type="Gene3D" id="3.60.130.30">
    <property type="match status" value="1"/>
</dbReference>
<feature type="domain" description="2OGFeDO JBP1/TET oxygenase" evidence="6">
    <location>
        <begin position="188"/>
        <end position="355"/>
    </location>
</feature>
<dbReference type="HOGENOM" id="CLU_039070_4_2_1"/>
<accession>D6RNF9</accession>
<dbReference type="GO" id="GO:0046872">
    <property type="term" value="F:metal ion binding"/>
    <property type="evidence" value="ECO:0007669"/>
    <property type="project" value="UniProtKB-KW"/>
</dbReference>
<keyword evidence="4" id="KW-0560">Oxidoreductase</keyword>
<dbReference type="OMA" id="RNMESKC"/>
<protein>
    <recommendedName>
        <fullName evidence="6">2OGFeDO JBP1/TET oxygenase domain-containing protein</fullName>
    </recommendedName>
</protein>
<comment type="caution">
    <text evidence="7">The sequence shown here is derived from an EMBL/GenBank/DDBJ whole genome shotgun (WGS) entry which is preliminary data.</text>
</comment>
<evidence type="ECO:0000313" key="7">
    <source>
        <dbReference type="EMBL" id="EFI27593.1"/>
    </source>
</evidence>
<evidence type="ECO:0000256" key="2">
    <source>
        <dbReference type="ARBA" id="ARBA00022723"/>
    </source>
</evidence>
<sequence length="384" mass="42689">MPTLPSFDLNAAGELACTYGRYCQALFKRALVVGMSPAKHPGLGINLRIEAYQLVSVAESAFGNEMPLSWKFEDLASKLVKAQLSNEDPREVNLSLRFPPLWRPNPDGMFPLRSLPTTFVDSKGIIGWWYLPSSITESRQATILSAVRTLCNHRGTPVRTDSQGNWRSHPSHFSDGQELKPGVATFSSCWYQQGHDGPYDSPTPSATLKGPAGQQFIRDMTESFAVLGGVIAITQPWLFNAGLEVLESLHRRAFPVDNAETLEAILDFWSNPFTAFSVIVNRESSIHRDISSPIWAYDLIYTGGTYRNGRFESPTLGCRFVYNPGTVIVGLGCLIRHGVAPVDGDRICIVSYFRESMLERGSQYHGAKPPTSIQLRDFYMDTPM</sequence>
<reference evidence="7 8" key="1">
    <citation type="journal article" date="2010" name="Proc. Natl. Acad. Sci. U.S.A.">
        <title>Insights into evolution of multicellular fungi from the assembled chromosomes of the mushroom Coprinopsis cinerea (Coprinus cinereus).</title>
        <authorList>
            <person name="Stajich J.E."/>
            <person name="Wilke S.K."/>
            <person name="Ahren D."/>
            <person name="Au C.H."/>
            <person name="Birren B.W."/>
            <person name="Borodovsky M."/>
            <person name="Burns C."/>
            <person name="Canback B."/>
            <person name="Casselton L.A."/>
            <person name="Cheng C.K."/>
            <person name="Deng J."/>
            <person name="Dietrich F.S."/>
            <person name="Fargo D.C."/>
            <person name="Farman M.L."/>
            <person name="Gathman A.C."/>
            <person name="Goldberg J."/>
            <person name="Guigo R."/>
            <person name="Hoegger P.J."/>
            <person name="Hooker J.B."/>
            <person name="Huggins A."/>
            <person name="James T.Y."/>
            <person name="Kamada T."/>
            <person name="Kilaru S."/>
            <person name="Kodira C."/>
            <person name="Kues U."/>
            <person name="Kupfer D."/>
            <person name="Kwan H.S."/>
            <person name="Lomsadze A."/>
            <person name="Li W."/>
            <person name="Lilly W.W."/>
            <person name="Ma L.J."/>
            <person name="Mackey A.J."/>
            <person name="Manning G."/>
            <person name="Martin F."/>
            <person name="Muraguchi H."/>
            <person name="Natvig D.O."/>
            <person name="Palmerini H."/>
            <person name="Ramesh M.A."/>
            <person name="Rehmeyer C.J."/>
            <person name="Roe B.A."/>
            <person name="Shenoy N."/>
            <person name="Stanke M."/>
            <person name="Ter-Hovhannisyan V."/>
            <person name="Tunlid A."/>
            <person name="Velagapudi R."/>
            <person name="Vision T.J."/>
            <person name="Zeng Q."/>
            <person name="Zolan M.E."/>
            <person name="Pukkila P.J."/>
        </authorList>
    </citation>
    <scope>NUCLEOTIDE SEQUENCE [LARGE SCALE GENOMIC DNA]</scope>
    <source>
        <strain evidence="8">Okayama-7 / 130 / ATCC MYA-4618 / FGSC 9003</strain>
    </source>
</reference>
<dbReference type="VEuPathDB" id="FungiDB:CC1G_15629"/>
<dbReference type="InParanoid" id="D6RNF9"/>
<evidence type="ECO:0000256" key="4">
    <source>
        <dbReference type="ARBA" id="ARBA00023002"/>
    </source>
</evidence>